<dbReference type="PANTHER" id="PTHR36114">
    <property type="entry name" value="16.7 KDA PROTEIN IN WHIE LOCUS"/>
    <property type="match status" value="1"/>
</dbReference>
<proteinExistence type="predicted"/>
<organism evidence="2 3">
    <name type="scientific">Thermohalobaculum xanthum</name>
    <dbReference type="NCBI Taxonomy" id="2753746"/>
    <lineage>
        <taxon>Bacteria</taxon>
        <taxon>Pseudomonadati</taxon>
        <taxon>Pseudomonadota</taxon>
        <taxon>Alphaproteobacteria</taxon>
        <taxon>Rhodobacterales</taxon>
        <taxon>Paracoccaceae</taxon>
        <taxon>Thermohalobaculum</taxon>
    </lineage>
</organism>
<feature type="domain" description="Cupin type-2" evidence="1">
    <location>
        <begin position="38"/>
        <end position="95"/>
    </location>
</feature>
<evidence type="ECO:0000313" key="3">
    <source>
        <dbReference type="Proteomes" id="UP000655420"/>
    </source>
</evidence>
<dbReference type="SUPFAM" id="SSF51182">
    <property type="entry name" value="RmlC-like cupins"/>
    <property type="match status" value="1"/>
</dbReference>
<evidence type="ECO:0000259" key="1">
    <source>
        <dbReference type="Pfam" id="PF07883"/>
    </source>
</evidence>
<accession>A0A8J7SED6</accession>
<gene>
    <name evidence="2" type="ORF">H0I76_06805</name>
</gene>
<dbReference type="EMBL" id="JAEHHL010000002">
    <property type="protein sequence ID" value="MBK0398892.1"/>
    <property type="molecule type" value="Genomic_DNA"/>
</dbReference>
<keyword evidence="3" id="KW-1185">Reference proteome</keyword>
<sequence length="121" mass="13598">MTTKITLADKFARIDEHWRPRVAAELNGQELKLAKLKGAFPWHRHDDADEMFLVWRGSIRLEFRDCAVTLGPGEAFVVPRGVEHRPVADEEAEVLLFEPAGVKNTGNVDDPHFTAPQGARI</sequence>
<dbReference type="Pfam" id="PF07883">
    <property type="entry name" value="Cupin_2"/>
    <property type="match status" value="1"/>
</dbReference>
<reference evidence="2" key="1">
    <citation type="submission" date="2020-12" db="EMBL/GenBank/DDBJ databases">
        <title>Bacterial taxonomy.</title>
        <authorList>
            <person name="Pan X."/>
        </authorList>
    </citation>
    <scope>NUCLEOTIDE SEQUENCE</scope>
    <source>
        <strain evidence="2">M0105</strain>
    </source>
</reference>
<dbReference type="InterPro" id="IPR014710">
    <property type="entry name" value="RmlC-like_jellyroll"/>
</dbReference>
<dbReference type="InterPro" id="IPR011051">
    <property type="entry name" value="RmlC_Cupin_sf"/>
</dbReference>
<dbReference type="CDD" id="cd02226">
    <property type="entry name" value="cupin_YdbB-like"/>
    <property type="match status" value="1"/>
</dbReference>
<dbReference type="InterPro" id="IPR052044">
    <property type="entry name" value="PKS_Associated_Protein"/>
</dbReference>
<comment type="caution">
    <text evidence="2">The sequence shown here is derived from an EMBL/GenBank/DDBJ whole genome shotgun (WGS) entry which is preliminary data.</text>
</comment>
<dbReference type="PANTHER" id="PTHR36114:SF1">
    <property type="entry name" value="16.7 KDA PROTEIN IN WHIE LOCUS"/>
    <property type="match status" value="1"/>
</dbReference>
<evidence type="ECO:0000313" key="2">
    <source>
        <dbReference type="EMBL" id="MBK0398892.1"/>
    </source>
</evidence>
<dbReference type="InterPro" id="IPR013096">
    <property type="entry name" value="Cupin_2"/>
</dbReference>
<dbReference type="AlphaFoldDB" id="A0A8J7SED6"/>
<dbReference type="Gene3D" id="2.60.120.10">
    <property type="entry name" value="Jelly Rolls"/>
    <property type="match status" value="1"/>
</dbReference>
<dbReference type="Proteomes" id="UP000655420">
    <property type="component" value="Unassembled WGS sequence"/>
</dbReference>
<dbReference type="RefSeq" id="WP_200608595.1">
    <property type="nucleotide sequence ID" value="NZ_JAEHHL010000002.1"/>
</dbReference>
<protein>
    <submittedName>
        <fullName evidence="2">Cupin domain-containing protein</fullName>
    </submittedName>
</protein>
<name>A0A8J7SED6_9RHOB</name>